<sequence>MYLWVLSNWVLLLVCILLVLLVVVYFQMRIKKMRQALETSNSEIAQLSHIVAQGEVEWQALFSTIQEGIAIQYDGYILNVNNHLAYMVGVEKSELVGSELSRLLFRDDRDIFAHSVASLRSGLETPKIQVRFRTVSGDLRSVVVDIQRFTYLEKQCEIVFFLESPHHEVPYNQPVSKEQHFIALVEELDDMFAVFDMHGVLQWGNAAWRSFWGTNGGVELGSYALFQDPNYNSTELKNCLERISSGLSSRLNSVAMTGSKGYSRILNMRFSPVFEAGTNSSVQCGFAVIQADVTEFESLKSDLKGADEDLKKFSLKMRDFIDKQNDVFNSMSSVFILVSTQGIITHWNRAAEIKFDILRSHALGQSVSILSNFFNDITNAVNSVAKDGTRIQLCATSGECLLLSPCVDRKTVILEIFT</sequence>
<organism evidence="3 4">
    <name type="scientific">Desulfovibrio litoralis DSM 11393</name>
    <dbReference type="NCBI Taxonomy" id="1121455"/>
    <lineage>
        <taxon>Bacteria</taxon>
        <taxon>Pseudomonadati</taxon>
        <taxon>Thermodesulfobacteriota</taxon>
        <taxon>Desulfovibrionia</taxon>
        <taxon>Desulfovibrionales</taxon>
        <taxon>Desulfovibrionaceae</taxon>
        <taxon>Desulfovibrio</taxon>
    </lineage>
</organism>
<dbReference type="CDD" id="cd00130">
    <property type="entry name" value="PAS"/>
    <property type="match status" value="1"/>
</dbReference>
<feature type="domain" description="PAS" evidence="2">
    <location>
        <begin position="69"/>
        <end position="126"/>
    </location>
</feature>
<dbReference type="Proteomes" id="UP000186469">
    <property type="component" value="Unassembled WGS sequence"/>
</dbReference>
<keyword evidence="1" id="KW-1133">Transmembrane helix</keyword>
<dbReference type="PROSITE" id="PS50112">
    <property type="entry name" value="PAS"/>
    <property type="match status" value="1"/>
</dbReference>
<keyword evidence="1" id="KW-0472">Membrane</keyword>
<dbReference type="AlphaFoldDB" id="A0A1M7S106"/>
<reference evidence="3 4" key="1">
    <citation type="submission" date="2016-12" db="EMBL/GenBank/DDBJ databases">
        <authorList>
            <person name="Song W.-J."/>
            <person name="Kurnit D.M."/>
        </authorList>
    </citation>
    <scope>NUCLEOTIDE SEQUENCE [LARGE SCALE GENOMIC DNA]</scope>
    <source>
        <strain evidence="3 4">DSM 11393</strain>
    </source>
</reference>
<gene>
    <name evidence="3" type="ORF">SAMN02745728_00429</name>
</gene>
<dbReference type="SMART" id="SM00091">
    <property type="entry name" value="PAS"/>
    <property type="match status" value="3"/>
</dbReference>
<dbReference type="Pfam" id="PF13188">
    <property type="entry name" value="PAS_8"/>
    <property type="match status" value="1"/>
</dbReference>
<keyword evidence="4" id="KW-1185">Reference proteome</keyword>
<evidence type="ECO:0000256" key="1">
    <source>
        <dbReference type="SAM" id="Phobius"/>
    </source>
</evidence>
<keyword evidence="1" id="KW-0812">Transmembrane</keyword>
<evidence type="ECO:0000313" key="3">
    <source>
        <dbReference type="EMBL" id="SHN52158.1"/>
    </source>
</evidence>
<dbReference type="STRING" id="1121455.SAMN02745728_00429"/>
<accession>A0A1M7S106</accession>
<proteinExistence type="predicted"/>
<dbReference type="InterPro" id="IPR000014">
    <property type="entry name" value="PAS"/>
</dbReference>
<feature type="transmembrane region" description="Helical" evidence="1">
    <location>
        <begin position="6"/>
        <end position="26"/>
    </location>
</feature>
<dbReference type="Gene3D" id="3.30.450.20">
    <property type="entry name" value="PAS domain"/>
    <property type="match status" value="2"/>
</dbReference>
<name>A0A1M7S106_9BACT</name>
<dbReference type="SUPFAM" id="SSF55785">
    <property type="entry name" value="PYP-like sensor domain (PAS domain)"/>
    <property type="match status" value="3"/>
</dbReference>
<dbReference type="NCBIfam" id="TIGR00229">
    <property type="entry name" value="sensory_box"/>
    <property type="match status" value="1"/>
</dbReference>
<dbReference type="InterPro" id="IPR035965">
    <property type="entry name" value="PAS-like_dom_sf"/>
</dbReference>
<dbReference type="Pfam" id="PF13426">
    <property type="entry name" value="PAS_9"/>
    <property type="match status" value="1"/>
</dbReference>
<protein>
    <submittedName>
        <fullName evidence="3">PAS domain S-box-containing protein</fullName>
    </submittedName>
</protein>
<evidence type="ECO:0000259" key="2">
    <source>
        <dbReference type="PROSITE" id="PS50112"/>
    </source>
</evidence>
<evidence type="ECO:0000313" key="4">
    <source>
        <dbReference type="Proteomes" id="UP000186469"/>
    </source>
</evidence>
<dbReference type="EMBL" id="FRDI01000002">
    <property type="protein sequence ID" value="SHN52158.1"/>
    <property type="molecule type" value="Genomic_DNA"/>
</dbReference>